<dbReference type="PANTHER" id="PTHR18898">
    <property type="entry name" value="NUCLEOPROTEIN TPR-RELATED"/>
    <property type="match status" value="1"/>
</dbReference>
<dbReference type="EMBL" id="VIIS01000376">
    <property type="protein sequence ID" value="KAF0309778.1"/>
    <property type="molecule type" value="Genomic_DNA"/>
</dbReference>
<dbReference type="AlphaFoldDB" id="A0A6A4X4H5"/>
<name>A0A6A4X4H5_AMPAM</name>
<feature type="coiled-coil region" evidence="4">
    <location>
        <begin position="82"/>
        <end position="123"/>
    </location>
</feature>
<dbReference type="Proteomes" id="UP000440578">
    <property type="component" value="Unassembled WGS sequence"/>
</dbReference>
<evidence type="ECO:0000313" key="7">
    <source>
        <dbReference type="EMBL" id="KAF0309778.1"/>
    </source>
</evidence>
<keyword evidence="3" id="KW-0539">Nucleus</keyword>
<comment type="caution">
    <text evidence="7">The sequence shown here is derived from an EMBL/GenBank/DDBJ whole genome shotgun (WGS) entry which is preliminary data.</text>
</comment>
<dbReference type="PANTHER" id="PTHR18898:SF2">
    <property type="entry name" value="NUCLEOPROTEIN TPR"/>
    <property type="match status" value="1"/>
</dbReference>
<proteinExistence type="predicted"/>
<dbReference type="Pfam" id="PF25785">
    <property type="entry name" value="TPR"/>
    <property type="match status" value="1"/>
</dbReference>
<dbReference type="Pfam" id="PF25481">
    <property type="entry name" value="Nucleoprot-TPR"/>
    <property type="match status" value="1"/>
</dbReference>
<feature type="coiled-coil region" evidence="4">
    <location>
        <begin position="366"/>
        <end position="393"/>
    </location>
</feature>
<protein>
    <submittedName>
        <fullName evidence="7">Nucleoprotein TPR</fullName>
    </submittedName>
</protein>
<feature type="coiled-coil region" evidence="4">
    <location>
        <begin position="569"/>
        <end position="596"/>
    </location>
</feature>
<evidence type="ECO:0000256" key="2">
    <source>
        <dbReference type="ARBA" id="ARBA00023054"/>
    </source>
</evidence>
<dbReference type="InterPro" id="IPR057577">
    <property type="entry name" value="Nucleoprot-TPR/MLP1_dom"/>
</dbReference>
<evidence type="ECO:0000313" key="8">
    <source>
        <dbReference type="Proteomes" id="UP000440578"/>
    </source>
</evidence>
<organism evidence="7 8">
    <name type="scientific">Amphibalanus amphitrite</name>
    <name type="common">Striped barnacle</name>
    <name type="synonym">Balanus amphitrite</name>
    <dbReference type="NCBI Taxonomy" id="1232801"/>
    <lineage>
        <taxon>Eukaryota</taxon>
        <taxon>Metazoa</taxon>
        <taxon>Ecdysozoa</taxon>
        <taxon>Arthropoda</taxon>
        <taxon>Crustacea</taxon>
        <taxon>Multicrustacea</taxon>
        <taxon>Cirripedia</taxon>
        <taxon>Thoracica</taxon>
        <taxon>Thoracicalcarea</taxon>
        <taxon>Balanomorpha</taxon>
        <taxon>Balanoidea</taxon>
        <taxon>Balanidae</taxon>
        <taxon>Amphibalaninae</taxon>
        <taxon>Amphibalanus</taxon>
    </lineage>
</organism>
<keyword evidence="8" id="KW-1185">Reference proteome</keyword>
<reference evidence="7 8" key="1">
    <citation type="submission" date="2019-07" db="EMBL/GenBank/DDBJ databases">
        <title>Draft genome assembly of a fouling barnacle, Amphibalanus amphitrite (Darwin, 1854): The first reference genome for Thecostraca.</title>
        <authorList>
            <person name="Kim W."/>
        </authorList>
    </citation>
    <scope>NUCLEOTIDE SEQUENCE [LARGE SCALE GENOMIC DNA]</scope>
    <source>
        <strain evidence="7">SNU_AA5</strain>
        <tissue evidence="7">Soma without cirri and trophi</tissue>
    </source>
</reference>
<feature type="coiled-coil region" evidence="4">
    <location>
        <begin position="254"/>
        <end position="288"/>
    </location>
</feature>
<comment type="subcellular location">
    <subcellularLocation>
        <location evidence="1">Nucleus</location>
    </subcellularLocation>
</comment>
<feature type="domain" description="Nucleoprotein TPR/MPL1" evidence="5">
    <location>
        <begin position="199"/>
        <end position="277"/>
    </location>
</feature>
<evidence type="ECO:0000256" key="1">
    <source>
        <dbReference type="ARBA" id="ARBA00004123"/>
    </source>
</evidence>
<evidence type="ECO:0000256" key="4">
    <source>
        <dbReference type="SAM" id="Coils"/>
    </source>
</evidence>
<gene>
    <name evidence="7" type="primary">Tpr_3</name>
    <name evidence="7" type="ORF">FJT64_019132</name>
</gene>
<evidence type="ECO:0000259" key="6">
    <source>
        <dbReference type="Pfam" id="PF25785"/>
    </source>
</evidence>
<evidence type="ECO:0000259" key="5">
    <source>
        <dbReference type="Pfam" id="PF25481"/>
    </source>
</evidence>
<feature type="domain" description="NUA/TPR/MLP1-2-like" evidence="6">
    <location>
        <begin position="499"/>
        <end position="592"/>
    </location>
</feature>
<dbReference type="InterPro" id="IPR057974">
    <property type="entry name" value="NUA/TPR/MLP1-2-like_dom"/>
</dbReference>
<sequence length="605" mass="68692">MLERNTIKSGERYETSLLWKETSPTLPNNKRHAIQRLQPTERKLEKLPEVAGKYQVIINSYVAERHVSVAAVSADALTEENEFELGQQLQEAQQELQKQSSQLEEQQQAAARLQEQRTTATADYRKADAGLTRALAAELAACRERDQVLSDKASLVQQLERRAAEVARLTAEHEDQGAELAAANAAKCRALAQVGEIAAKEISLQYRERKMASEKEVLEKQMSLLLGSLKSQAEELSTLRRQHSSRILQLQADLANKMDQLGTEQAEKERLTQQAADLEQRLTELVEKPRLQREAEIEQEEYYRQQLRSQERLAQPYKEGVEKAEARSNEMLRSVDELRSLLSSASEQQSQLEVHLDETHTQHGQNLVERDKVIQLRDRLETYEEQLQAITRKGSLSDEAVEATSPSAAAVSRLLWQGMTLTQIFTGLSQAKEQLTATEAESKQFKLCLDQILKAIDEWTLDIQRQREDYETAVQTIDSPTDSNGKALQELETAHAKPDDARRRLRTVQHERDRLAAQTADLAIQFCVPLKKVEEARGGFVATPRYELELDTFSAGRLIAQLLVTFRDKEGLQARNQELLSVVRELSAAREELNTQRSWLRPVDN</sequence>
<dbReference type="OrthoDB" id="343070at2759"/>
<dbReference type="GO" id="GO:1901673">
    <property type="term" value="P:regulation of mitotic spindle assembly"/>
    <property type="evidence" value="ECO:0007669"/>
    <property type="project" value="TreeGrafter"/>
</dbReference>
<dbReference type="GO" id="GO:0005643">
    <property type="term" value="C:nuclear pore"/>
    <property type="evidence" value="ECO:0007669"/>
    <property type="project" value="TreeGrafter"/>
</dbReference>
<dbReference type="GO" id="GO:0017056">
    <property type="term" value="F:structural constituent of nuclear pore"/>
    <property type="evidence" value="ECO:0007669"/>
    <property type="project" value="TreeGrafter"/>
</dbReference>
<keyword evidence="2 4" id="KW-0175">Coiled coil</keyword>
<accession>A0A6A4X4H5</accession>
<evidence type="ECO:0000256" key="3">
    <source>
        <dbReference type="ARBA" id="ARBA00023242"/>
    </source>
</evidence>
<dbReference type="GO" id="GO:0006406">
    <property type="term" value="P:mRNA export from nucleus"/>
    <property type="evidence" value="ECO:0007669"/>
    <property type="project" value="TreeGrafter"/>
</dbReference>